<organism evidence="5 6">
    <name type="scientific">Allorhizobium terrae</name>
    <dbReference type="NCBI Taxonomy" id="1848972"/>
    <lineage>
        <taxon>Bacteria</taxon>
        <taxon>Pseudomonadati</taxon>
        <taxon>Pseudomonadota</taxon>
        <taxon>Alphaproteobacteria</taxon>
        <taxon>Hyphomicrobiales</taxon>
        <taxon>Rhizobiaceae</taxon>
        <taxon>Rhizobium/Agrobacterium group</taxon>
        <taxon>Allorhizobium</taxon>
    </lineage>
</organism>
<keyword evidence="1 5" id="KW-0808">Transferase</keyword>
<dbReference type="PANTHER" id="PTHR43792">
    <property type="entry name" value="GNAT FAMILY, PUTATIVE (AFU_ORTHOLOGUE AFUA_3G00765)-RELATED-RELATED"/>
    <property type="match status" value="1"/>
</dbReference>
<dbReference type="InterPro" id="IPR051531">
    <property type="entry name" value="N-acetyltransferase"/>
</dbReference>
<accession>A0A4S3ZWI1</accession>
<dbReference type="InterPro" id="IPR016181">
    <property type="entry name" value="Acyl_CoA_acyltransferase"/>
</dbReference>
<evidence type="ECO:0000256" key="1">
    <source>
        <dbReference type="ARBA" id="ARBA00022679"/>
    </source>
</evidence>
<sequence>MVQAGSQDLDVSQELGGYAVIAVQERRVPAPSTPGSCPVIETERLLLRPHRMSDADAIAVSLNDWQVTRMLSRVPMPYHRQDAVDWLNRIKAGVTPDWYLAITSGDDVHIGMITVELRHGVWHMSYWLNRFYWGRGLMSEAADAVADRFFRRMPEAVLHSGAFADNAASLKIQQKLGFTITRCGDLYSLGRNAMAPHLETRLTQDGFQGVKSL</sequence>
<reference evidence="5 6" key="1">
    <citation type="submission" date="2019-04" db="EMBL/GenBank/DDBJ databases">
        <title>Rhizobium terrae sp. nov., isolated from a paddy soil.</title>
        <authorList>
            <person name="Lin S.-Y."/>
            <person name="Hameed A."/>
            <person name="Huang H.-I."/>
            <person name="Young C.-C."/>
        </authorList>
    </citation>
    <scope>NUCLEOTIDE SEQUENCE [LARGE SCALE GENOMIC DNA]</scope>
    <source>
        <strain evidence="5 6">CC-HIH110</strain>
    </source>
</reference>
<evidence type="ECO:0000313" key="5">
    <source>
        <dbReference type="EMBL" id="THF50226.1"/>
    </source>
</evidence>
<evidence type="ECO:0000256" key="3">
    <source>
        <dbReference type="ARBA" id="ARBA00038502"/>
    </source>
</evidence>
<comment type="similarity">
    <text evidence="3">Belongs to the acetyltransferase family. RimJ subfamily.</text>
</comment>
<dbReference type="RefSeq" id="WP_190235941.1">
    <property type="nucleotide sequence ID" value="NZ_SSOA01000004.1"/>
</dbReference>
<dbReference type="Pfam" id="PF13302">
    <property type="entry name" value="Acetyltransf_3"/>
    <property type="match status" value="1"/>
</dbReference>
<dbReference type="PROSITE" id="PS51186">
    <property type="entry name" value="GNAT"/>
    <property type="match status" value="1"/>
</dbReference>
<name>A0A4S3ZWI1_9HYPH</name>
<evidence type="ECO:0000259" key="4">
    <source>
        <dbReference type="PROSITE" id="PS51186"/>
    </source>
</evidence>
<dbReference type="Gene3D" id="3.40.630.30">
    <property type="match status" value="1"/>
</dbReference>
<keyword evidence="6" id="KW-1185">Reference proteome</keyword>
<gene>
    <name evidence="5" type="ORF">E6C51_10800</name>
</gene>
<dbReference type="EMBL" id="SSOA01000004">
    <property type="protein sequence ID" value="THF50226.1"/>
    <property type="molecule type" value="Genomic_DNA"/>
</dbReference>
<dbReference type="AlphaFoldDB" id="A0A4S3ZWI1"/>
<dbReference type="Proteomes" id="UP000310754">
    <property type="component" value="Unassembled WGS sequence"/>
</dbReference>
<dbReference type="InterPro" id="IPR000182">
    <property type="entry name" value="GNAT_dom"/>
</dbReference>
<dbReference type="PANTHER" id="PTHR43792:SF8">
    <property type="entry name" value="[RIBOSOMAL PROTEIN US5]-ALANINE N-ACETYLTRANSFERASE"/>
    <property type="match status" value="1"/>
</dbReference>
<dbReference type="GO" id="GO:0016747">
    <property type="term" value="F:acyltransferase activity, transferring groups other than amino-acyl groups"/>
    <property type="evidence" value="ECO:0007669"/>
    <property type="project" value="InterPro"/>
</dbReference>
<keyword evidence="2" id="KW-0012">Acyltransferase</keyword>
<evidence type="ECO:0000313" key="6">
    <source>
        <dbReference type="Proteomes" id="UP000310754"/>
    </source>
</evidence>
<feature type="domain" description="N-acetyltransferase" evidence="4">
    <location>
        <begin position="45"/>
        <end position="199"/>
    </location>
</feature>
<protein>
    <submittedName>
        <fullName evidence="5">GNAT family N-acetyltransferase</fullName>
    </submittedName>
</protein>
<dbReference type="SUPFAM" id="SSF55729">
    <property type="entry name" value="Acyl-CoA N-acyltransferases (Nat)"/>
    <property type="match status" value="1"/>
</dbReference>
<proteinExistence type="inferred from homology"/>
<comment type="caution">
    <text evidence="5">The sequence shown here is derived from an EMBL/GenBank/DDBJ whole genome shotgun (WGS) entry which is preliminary data.</text>
</comment>
<evidence type="ECO:0000256" key="2">
    <source>
        <dbReference type="ARBA" id="ARBA00023315"/>
    </source>
</evidence>